<feature type="domain" description="Carrier" evidence="3">
    <location>
        <begin position="1"/>
        <end position="75"/>
    </location>
</feature>
<comment type="caution">
    <text evidence="4">The sequence shown here is derived from an EMBL/GenBank/DDBJ whole genome shotgun (WGS) entry which is preliminary data.</text>
</comment>
<dbReference type="Pfam" id="PF00550">
    <property type="entry name" value="PP-binding"/>
    <property type="match status" value="1"/>
</dbReference>
<dbReference type="EMBL" id="SZQA01000048">
    <property type="protein sequence ID" value="TKK81100.1"/>
    <property type="molecule type" value="Genomic_DNA"/>
</dbReference>
<dbReference type="OrthoDB" id="518159at2"/>
<reference evidence="4 5" key="1">
    <citation type="submission" date="2019-04" db="EMBL/GenBank/DDBJ databases">
        <title>Herbidospora sp. NEAU-GS14.nov., a novel actinomycete isolated from soil.</title>
        <authorList>
            <person name="Han L."/>
        </authorList>
    </citation>
    <scope>NUCLEOTIDE SEQUENCE [LARGE SCALE GENOMIC DNA]</scope>
    <source>
        <strain evidence="4 5">NEAU-GS14</strain>
    </source>
</reference>
<evidence type="ECO:0000313" key="4">
    <source>
        <dbReference type="EMBL" id="TKK81100.1"/>
    </source>
</evidence>
<dbReference type="SMART" id="SM00823">
    <property type="entry name" value="PKS_PP"/>
    <property type="match status" value="1"/>
</dbReference>
<accession>A0A4U3LYP5</accession>
<keyword evidence="2" id="KW-0597">Phosphoprotein</keyword>
<protein>
    <recommendedName>
        <fullName evidence="3">Carrier domain-containing protein</fullName>
    </recommendedName>
</protein>
<name>A0A4U3LYP5_9ACTN</name>
<dbReference type="SUPFAM" id="SSF47336">
    <property type="entry name" value="ACP-like"/>
    <property type="match status" value="1"/>
</dbReference>
<dbReference type="InterPro" id="IPR036736">
    <property type="entry name" value="ACP-like_sf"/>
</dbReference>
<evidence type="ECO:0000256" key="2">
    <source>
        <dbReference type="ARBA" id="ARBA00022553"/>
    </source>
</evidence>
<dbReference type="PROSITE" id="PS50075">
    <property type="entry name" value="CARRIER"/>
    <property type="match status" value="1"/>
</dbReference>
<dbReference type="GO" id="GO:0031177">
    <property type="term" value="F:phosphopantetheine binding"/>
    <property type="evidence" value="ECO:0007669"/>
    <property type="project" value="InterPro"/>
</dbReference>
<dbReference type="PANTHER" id="PTHR44845:SF6">
    <property type="entry name" value="BETA-ALANINE-ACTIVATING ENZYME"/>
    <property type="match status" value="1"/>
</dbReference>
<proteinExistence type="predicted"/>
<evidence type="ECO:0000259" key="3">
    <source>
        <dbReference type="PROSITE" id="PS50075"/>
    </source>
</evidence>
<dbReference type="InterPro" id="IPR020806">
    <property type="entry name" value="PKS_PP-bd"/>
</dbReference>
<organism evidence="4 5">
    <name type="scientific">Herbidospora galbida</name>
    <dbReference type="NCBI Taxonomy" id="2575442"/>
    <lineage>
        <taxon>Bacteria</taxon>
        <taxon>Bacillati</taxon>
        <taxon>Actinomycetota</taxon>
        <taxon>Actinomycetes</taxon>
        <taxon>Streptosporangiales</taxon>
        <taxon>Streptosporangiaceae</taxon>
        <taxon>Herbidospora</taxon>
    </lineage>
</organism>
<dbReference type="InterPro" id="IPR029058">
    <property type="entry name" value="AB_hydrolase_fold"/>
</dbReference>
<dbReference type="Gene3D" id="3.40.50.1820">
    <property type="entry name" value="alpha/beta hydrolase"/>
    <property type="match status" value="1"/>
</dbReference>
<dbReference type="PANTHER" id="PTHR44845">
    <property type="entry name" value="CARRIER DOMAIN-CONTAINING PROTEIN"/>
    <property type="match status" value="1"/>
</dbReference>
<gene>
    <name evidence="4" type="ORF">FDA94_34095</name>
</gene>
<sequence length="107" mass="11505">MTPTESAVAEIWTELLGQAPPSVDDDFFELGGQSLTMVQFLARVEEQFGVELPIDVLFASGFTVAEASKAIDQGRIAAVDDDELAALLKQLDGMSDDEINELLSDNA</sequence>
<dbReference type="RefSeq" id="WP_062331086.1">
    <property type="nucleotide sequence ID" value="NZ_SZQA01000048.1"/>
</dbReference>
<dbReference type="Proteomes" id="UP000308705">
    <property type="component" value="Unassembled WGS sequence"/>
</dbReference>
<keyword evidence="5" id="KW-1185">Reference proteome</keyword>
<dbReference type="InterPro" id="IPR009081">
    <property type="entry name" value="PP-bd_ACP"/>
</dbReference>
<evidence type="ECO:0000256" key="1">
    <source>
        <dbReference type="ARBA" id="ARBA00022450"/>
    </source>
</evidence>
<dbReference type="AlphaFoldDB" id="A0A4U3LYP5"/>
<keyword evidence="1" id="KW-0596">Phosphopantetheine</keyword>
<evidence type="ECO:0000313" key="5">
    <source>
        <dbReference type="Proteomes" id="UP000308705"/>
    </source>
</evidence>